<reference evidence="1 2" key="1">
    <citation type="journal article" date="2014" name="Agronomy (Basel)">
        <title>A Draft Genome Sequence for Ensete ventricosum, the Drought-Tolerant Tree Against Hunger.</title>
        <authorList>
            <person name="Harrison J."/>
            <person name="Moore K.A."/>
            <person name="Paszkiewicz K."/>
            <person name="Jones T."/>
            <person name="Grant M."/>
            <person name="Ambacheew D."/>
            <person name="Muzemil S."/>
            <person name="Studholme D.J."/>
        </authorList>
    </citation>
    <scope>NUCLEOTIDE SEQUENCE [LARGE SCALE GENOMIC DNA]</scope>
</reference>
<protein>
    <submittedName>
        <fullName evidence="1">Uncharacterized protein</fullName>
    </submittedName>
</protein>
<proteinExistence type="predicted"/>
<dbReference type="AlphaFoldDB" id="A0A427B3P4"/>
<gene>
    <name evidence="1" type="ORF">B296_00013447</name>
</gene>
<accession>A0A427B3P4</accession>
<dbReference type="EMBL" id="AMZH03000562">
    <property type="protein sequence ID" value="RRT83094.1"/>
    <property type="molecule type" value="Genomic_DNA"/>
</dbReference>
<evidence type="ECO:0000313" key="1">
    <source>
        <dbReference type="EMBL" id="RRT83094.1"/>
    </source>
</evidence>
<comment type="caution">
    <text evidence="1">The sequence shown here is derived from an EMBL/GenBank/DDBJ whole genome shotgun (WGS) entry which is preliminary data.</text>
</comment>
<dbReference type="Proteomes" id="UP000287651">
    <property type="component" value="Unassembled WGS sequence"/>
</dbReference>
<organism evidence="1 2">
    <name type="scientific">Ensete ventricosum</name>
    <name type="common">Abyssinian banana</name>
    <name type="synonym">Musa ensete</name>
    <dbReference type="NCBI Taxonomy" id="4639"/>
    <lineage>
        <taxon>Eukaryota</taxon>
        <taxon>Viridiplantae</taxon>
        <taxon>Streptophyta</taxon>
        <taxon>Embryophyta</taxon>
        <taxon>Tracheophyta</taxon>
        <taxon>Spermatophyta</taxon>
        <taxon>Magnoliopsida</taxon>
        <taxon>Liliopsida</taxon>
        <taxon>Zingiberales</taxon>
        <taxon>Musaceae</taxon>
        <taxon>Ensete</taxon>
    </lineage>
</organism>
<sequence length="92" mass="10228">MEEGLHGDISGASTSYGEVEAATSRNHISVYSWSGCTRSSLSTSTWTNSSRSWVYDPAGELGKERGYISESLFTFIFLSFVLVYREFSSILH</sequence>
<evidence type="ECO:0000313" key="2">
    <source>
        <dbReference type="Proteomes" id="UP000287651"/>
    </source>
</evidence>
<name>A0A427B3P4_ENSVE</name>